<evidence type="ECO:0000313" key="4">
    <source>
        <dbReference type="Proteomes" id="UP000249066"/>
    </source>
</evidence>
<evidence type="ECO:0000313" key="3">
    <source>
        <dbReference type="EMBL" id="PZO91561.1"/>
    </source>
</evidence>
<feature type="chain" id="PRO_5015889488" evidence="1">
    <location>
        <begin position="24"/>
        <end position="230"/>
    </location>
</feature>
<dbReference type="Pfam" id="PF07589">
    <property type="entry name" value="PEP-CTERM"/>
    <property type="match status" value="1"/>
</dbReference>
<reference evidence="3 4" key="1">
    <citation type="submission" date="2017-08" db="EMBL/GenBank/DDBJ databases">
        <title>Infants hospitalized years apart are colonized by the same room-sourced microbial strains.</title>
        <authorList>
            <person name="Brooks B."/>
            <person name="Olm M.R."/>
            <person name="Firek B.A."/>
            <person name="Baker R."/>
            <person name="Thomas B.C."/>
            <person name="Morowitz M.J."/>
            <person name="Banfield J.F."/>
        </authorList>
    </citation>
    <scope>NUCLEOTIDE SEQUENCE [LARGE SCALE GENOMIC DNA]</scope>
    <source>
        <strain evidence="3">S2_018_000_R2_101</strain>
    </source>
</reference>
<accession>A0A2W5C8W3</accession>
<protein>
    <submittedName>
        <fullName evidence="3">PEP-CTERM sorting domain-containing protein</fullName>
    </submittedName>
</protein>
<dbReference type="NCBIfam" id="TIGR02595">
    <property type="entry name" value="PEP_CTERM"/>
    <property type="match status" value="1"/>
</dbReference>
<name>A0A2W5C8W3_9SPHN</name>
<dbReference type="AlphaFoldDB" id="A0A2W5C8W3"/>
<evidence type="ECO:0000256" key="1">
    <source>
        <dbReference type="SAM" id="SignalP"/>
    </source>
</evidence>
<dbReference type="InterPro" id="IPR013424">
    <property type="entry name" value="Ice-binding_C"/>
</dbReference>
<gene>
    <name evidence="3" type="ORF">DI623_02615</name>
</gene>
<proteinExistence type="predicted"/>
<dbReference type="EMBL" id="QFNN01000007">
    <property type="protein sequence ID" value="PZO91561.1"/>
    <property type="molecule type" value="Genomic_DNA"/>
</dbReference>
<comment type="caution">
    <text evidence="3">The sequence shown here is derived from an EMBL/GenBank/DDBJ whole genome shotgun (WGS) entry which is preliminary data.</text>
</comment>
<dbReference type="Proteomes" id="UP000249066">
    <property type="component" value="Unassembled WGS sequence"/>
</dbReference>
<organism evidence="3 4">
    <name type="scientific">Sphingomonas sanxanigenens</name>
    <dbReference type="NCBI Taxonomy" id="397260"/>
    <lineage>
        <taxon>Bacteria</taxon>
        <taxon>Pseudomonadati</taxon>
        <taxon>Pseudomonadota</taxon>
        <taxon>Alphaproteobacteria</taxon>
        <taxon>Sphingomonadales</taxon>
        <taxon>Sphingomonadaceae</taxon>
        <taxon>Sphingomonas</taxon>
    </lineage>
</organism>
<evidence type="ECO:0000259" key="2">
    <source>
        <dbReference type="Pfam" id="PF07589"/>
    </source>
</evidence>
<keyword evidence="1" id="KW-0732">Signal</keyword>
<sequence>MKIRSFTLLATAVAAIASAPASADVVTLTFEGVGDQVAVNDFYNGGTDGAGNSGANYGINFSRTSLALIDIDAGGSGNFANEPSPSTVLFFLSGGAATMNVAAGFTTGFSFYYAGNSTNAGSVKVYDGLNGTGNVLATLALTPNGGQCSGDPNGFPFCNFTAFGVTFDGVAKSVDFGGVANQIAFDNVTLGAATPGNGGVPEPATWAMLISGFGLVGGAMRVRRRSASFA</sequence>
<dbReference type="NCBIfam" id="NF035944">
    <property type="entry name" value="PEPxxWA-CTERM"/>
    <property type="match status" value="1"/>
</dbReference>
<feature type="signal peptide" evidence="1">
    <location>
        <begin position="1"/>
        <end position="23"/>
    </location>
</feature>
<feature type="domain" description="Ice-binding protein C-terminal" evidence="2">
    <location>
        <begin position="200"/>
        <end position="224"/>
    </location>
</feature>